<evidence type="ECO:0000313" key="7">
    <source>
        <dbReference type="Proteomes" id="UP000664495"/>
    </source>
</evidence>
<dbReference type="InterPro" id="IPR038261">
    <property type="entry name" value="GPP34-like_sf"/>
</dbReference>
<comment type="subcellular location">
    <subcellularLocation>
        <location evidence="1">Golgi apparatus membrane</location>
        <topology evidence="1">Peripheral membrane protein</topology>
        <orientation evidence="1">Cytoplasmic side</orientation>
    </subcellularLocation>
</comment>
<reference evidence="6 7" key="1">
    <citation type="submission" date="2021-03" db="EMBL/GenBank/DDBJ databases">
        <title>Enterococcal diversity collection.</title>
        <authorList>
            <person name="Gilmore M.S."/>
            <person name="Schwartzman J."/>
            <person name="Van Tyne D."/>
            <person name="Martin M."/>
            <person name="Earl A.M."/>
            <person name="Manson A.L."/>
            <person name="Straub T."/>
            <person name="Salamzade R."/>
            <person name="Saavedra J."/>
            <person name="Lebreton F."/>
            <person name="Prichula J."/>
            <person name="Schaufler K."/>
            <person name="Gaca A."/>
            <person name="Sgardioli B."/>
            <person name="Wagenaar J."/>
            <person name="Strong T."/>
        </authorList>
    </citation>
    <scope>NUCLEOTIDE SEQUENCE [LARGE SCALE GENOMIC DNA]</scope>
    <source>
        <strain evidence="6 7">MJM16</strain>
    </source>
</reference>
<keyword evidence="3" id="KW-0446">Lipid-binding</keyword>
<sequence length="211" mass="24127">MKNLSLSQQYLLFTMNRNGKISSINYYVGMCLVMAGLLDLQEAQVIELDQKEIIILTDQLPEELEYLKCLFDKITQLKKKRIDKLAVAYGTTFFEKDLKLLVAQTRNSLIDLREITVETDGNTLSYLAKEKTIAQLVARLENLNCLDYDGLKLVILLKKSSYLKKYIEKPERKMLEAKIKEVKGDPVAKQTQVMISQVDWLMGALVAITVV</sequence>
<evidence type="ECO:0000313" key="6">
    <source>
        <dbReference type="EMBL" id="MBO0452740.1"/>
    </source>
</evidence>
<proteinExistence type="predicted"/>
<name>A0ABS3HH17_9ENTE</name>
<gene>
    <name evidence="6" type="ORF">JZO85_10685</name>
</gene>
<keyword evidence="7" id="KW-1185">Reference proteome</keyword>
<evidence type="ECO:0000256" key="2">
    <source>
        <dbReference type="ARBA" id="ARBA00023034"/>
    </source>
</evidence>
<dbReference type="Proteomes" id="UP000664495">
    <property type="component" value="Unassembled WGS sequence"/>
</dbReference>
<comment type="caution">
    <text evidence="6">The sequence shown here is derived from an EMBL/GenBank/DDBJ whole genome shotgun (WGS) entry which is preliminary data.</text>
</comment>
<evidence type="ECO:0000256" key="1">
    <source>
        <dbReference type="ARBA" id="ARBA00004255"/>
    </source>
</evidence>
<protein>
    <recommendedName>
        <fullName evidence="8">GPP34 family phosphoprotein</fullName>
    </recommendedName>
</protein>
<dbReference type="Gene3D" id="1.10.3630.10">
    <property type="entry name" value="yeast vps74-n-term truncation variant domain like"/>
    <property type="match status" value="1"/>
</dbReference>
<dbReference type="Pfam" id="PF05719">
    <property type="entry name" value="GPP34"/>
    <property type="match status" value="1"/>
</dbReference>
<feature type="transmembrane region" description="Helical" evidence="5">
    <location>
        <begin position="21"/>
        <end position="38"/>
    </location>
</feature>
<keyword evidence="5" id="KW-0812">Transmembrane</keyword>
<organism evidence="6 7">
    <name type="scientific">Candidatus Enterococcus murrayae</name>
    <dbReference type="NCBI Taxonomy" id="2815321"/>
    <lineage>
        <taxon>Bacteria</taxon>
        <taxon>Bacillati</taxon>
        <taxon>Bacillota</taxon>
        <taxon>Bacilli</taxon>
        <taxon>Lactobacillales</taxon>
        <taxon>Enterococcaceae</taxon>
        <taxon>Enterococcus</taxon>
    </lineage>
</organism>
<keyword evidence="5" id="KW-1133">Transmembrane helix</keyword>
<keyword evidence="2" id="KW-0333">Golgi apparatus</keyword>
<accession>A0ABS3HH17</accession>
<evidence type="ECO:0000256" key="4">
    <source>
        <dbReference type="ARBA" id="ARBA00023136"/>
    </source>
</evidence>
<dbReference type="EMBL" id="JAFLVR010000023">
    <property type="protein sequence ID" value="MBO0452740.1"/>
    <property type="molecule type" value="Genomic_DNA"/>
</dbReference>
<evidence type="ECO:0000256" key="5">
    <source>
        <dbReference type="SAM" id="Phobius"/>
    </source>
</evidence>
<dbReference type="RefSeq" id="WP_207108512.1">
    <property type="nucleotide sequence ID" value="NZ_JAFLVR010000023.1"/>
</dbReference>
<dbReference type="InterPro" id="IPR008628">
    <property type="entry name" value="GPP34-like"/>
</dbReference>
<evidence type="ECO:0000256" key="3">
    <source>
        <dbReference type="ARBA" id="ARBA00023121"/>
    </source>
</evidence>
<keyword evidence="4 5" id="KW-0472">Membrane</keyword>
<evidence type="ECO:0008006" key="8">
    <source>
        <dbReference type="Google" id="ProtNLM"/>
    </source>
</evidence>